<dbReference type="SUPFAM" id="SSF51556">
    <property type="entry name" value="Metallo-dependent hydrolases"/>
    <property type="match status" value="1"/>
</dbReference>
<protein>
    <submittedName>
        <fullName evidence="3">Amidohydrolase family protein</fullName>
    </submittedName>
</protein>
<dbReference type="RefSeq" id="WP_348947598.1">
    <property type="nucleotide sequence ID" value="NZ_JBDZYD010000001.1"/>
</dbReference>
<gene>
    <name evidence="3" type="ORF">ABJI51_04285</name>
</gene>
<dbReference type="Gene3D" id="3.20.20.140">
    <property type="entry name" value="Metal-dependent hydrolases"/>
    <property type="match status" value="1"/>
</dbReference>
<dbReference type="Pfam" id="PF04909">
    <property type="entry name" value="Amidohydro_2"/>
    <property type="match status" value="1"/>
</dbReference>
<dbReference type="Proteomes" id="UP001440984">
    <property type="component" value="Unassembled WGS sequence"/>
</dbReference>
<dbReference type="InterPro" id="IPR032466">
    <property type="entry name" value="Metal_Hydrolase"/>
</dbReference>
<evidence type="ECO:0000259" key="2">
    <source>
        <dbReference type="Pfam" id="PF04909"/>
    </source>
</evidence>
<feature type="domain" description="Amidohydrolase-related" evidence="2">
    <location>
        <begin position="171"/>
        <end position="424"/>
    </location>
</feature>
<dbReference type="PANTHER" id="PTHR21240">
    <property type="entry name" value="2-AMINO-3-CARBOXYLMUCONATE-6-SEMIALDEHYDE DECARBOXYLASE"/>
    <property type="match status" value="1"/>
</dbReference>
<keyword evidence="1" id="KW-0456">Lyase</keyword>
<organism evidence="3 4">
    <name type="scientific">Amycolatopsis melonis</name>
    <dbReference type="NCBI Taxonomy" id="3156488"/>
    <lineage>
        <taxon>Bacteria</taxon>
        <taxon>Bacillati</taxon>
        <taxon>Actinomycetota</taxon>
        <taxon>Actinomycetes</taxon>
        <taxon>Pseudonocardiales</taxon>
        <taxon>Pseudonocardiaceae</taxon>
        <taxon>Amycolatopsis</taxon>
    </lineage>
</organism>
<dbReference type="PANTHER" id="PTHR21240:SF28">
    <property type="entry name" value="ISO-OROTATE DECARBOXYLASE (EUROFUNG)"/>
    <property type="match status" value="1"/>
</dbReference>
<evidence type="ECO:0000313" key="4">
    <source>
        <dbReference type="Proteomes" id="UP001440984"/>
    </source>
</evidence>
<proteinExistence type="predicted"/>
<keyword evidence="4" id="KW-1185">Reference proteome</keyword>
<dbReference type="InterPro" id="IPR032465">
    <property type="entry name" value="ACMSD"/>
</dbReference>
<comment type="caution">
    <text evidence="3">The sequence shown here is derived from an EMBL/GenBank/DDBJ whole genome shotgun (WGS) entry which is preliminary data.</text>
</comment>
<evidence type="ECO:0000256" key="1">
    <source>
        <dbReference type="ARBA" id="ARBA00023239"/>
    </source>
</evidence>
<name>A0ABV0L8J1_9PSEU</name>
<evidence type="ECO:0000313" key="3">
    <source>
        <dbReference type="EMBL" id="MEQ0558279.1"/>
    </source>
</evidence>
<accession>A0ABV0L8J1</accession>
<reference evidence="3 4" key="1">
    <citation type="submission" date="2024-05" db="EMBL/GenBank/DDBJ databases">
        <authorList>
            <person name="Zhao H."/>
            <person name="Xu Y."/>
            <person name="Lin S."/>
            <person name="Spain J.C."/>
            <person name="Zhou N.-Y."/>
        </authorList>
    </citation>
    <scope>NUCLEOTIDE SEQUENCE [LARGE SCALE GENOMIC DNA]</scope>
    <source>
        <strain evidence="3 4">NEAU-NG30</strain>
    </source>
</reference>
<dbReference type="InterPro" id="IPR006680">
    <property type="entry name" value="Amidohydro-rel"/>
</dbReference>
<dbReference type="EMBL" id="JBDZYD010000001">
    <property type="protein sequence ID" value="MEQ0558279.1"/>
    <property type="molecule type" value="Genomic_DNA"/>
</dbReference>
<sequence>MTVTDDINTELPLDRDHPLLESIKGIKIIDVDTHLTEPGDLWTSRAPAKFKDLVPRVVHLKNSELAKLGVFRPKNTEDSDSSPVWMVGEDIPLGFAGGASVVNKSNQKVRGADFVHWPLTEVSPAASLVEPRLTLMDEVGIWGQILYPNAVGFGGQSMARIQDPELRLTVLQIWNDAMAEMQEQSGGRIMGLGIAPWWDIDVAVKEIERIHALGLHGINTNADPQNQGHPDLSAPYYRPFWDACESFDLSVNFHIGASVSQSSYAGDGPWPSLDWDTQIALGSTMLYIGNARVISNIIYSGLLDRHPRLKIVSVESGVGWIPFILDALDYQAVENNVDHLSMKPSDYFRRNIHACFWFESQNNFLNDISRIGIDNCMFETDFPHPTCLYPQPLNGIAKVLGENDVPWEDRVKLLSGNAARVYNIDVPTD</sequence>